<dbReference type="Proteomes" id="UP001321786">
    <property type="component" value="Chromosome"/>
</dbReference>
<dbReference type="EMBL" id="AP028654">
    <property type="protein sequence ID" value="BEP29319.1"/>
    <property type="molecule type" value="Genomic_DNA"/>
</dbReference>
<keyword evidence="2" id="KW-1185">Reference proteome</keyword>
<gene>
    <name evidence="1" type="ORF">HLPR_16500</name>
</gene>
<sequence>MFNEMSNEEMMKCDGGGRISDCIPMFKLIKTCVKITKFTSKISRPARNVHRGGKIYHVSAYTPK</sequence>
<proteinExistence type="predicted"/>
<evidence type="ECO:0000313" key="2">
    <source>
        <dbReference type="Proteomes" id="UP001321786"/>
    </source>
</evidence>
<organism evidence="1 2">
    <name type="scientific">Helicovermis profundi</name>
    <dbReference type="NCBI Taxonomy" id="3065157"/>
    <lineage>
        <taxon>Bacteria</taxon>
        <taxon>Bacillati</taxon>
        <taxon>Bacillota</taxon>
        <taxon>Clostridia</taxon>
        <taxon>Helicovermis</taxon>
    </lineage>
</organism>
<reference evidence="1 2" key="1">
    <citation type="submission" date="2023-08" db="EMBL/GenBank/DDBJ databases">
        <title>Helicovermis profunda gen. nov., sp. nov., a novel mesophilic, fermentative bacterium within the Bacillota from a deep-sea hydrothermal vent chimney.</title>
        <authorList>
            <person name="Miyazaki U."/>
            <person name="Mizutani D."/>
            <person name="Hashimoto Y."/>
            <person name="Tame A."/>
            <person name="Sawayama S."/>
            <person name="Miyazaki J."/>
            <person name="Takai K."/>
            <person name="Nakagawa S."/>
        </authorList>
    </citation>
    <scope>NUCLEOTIDE SEQUENCE [LARGE SCALE GENOMIC DNA]</scope>
    <source>
        <strain evidence="1 2">S502</strain>
    </source>
</reference>
<name>A0AAU9E405_9FIRM</name>
<dbReference type="RefSeq" id="WP_338534961.1">
    <property type="nucleotide sequence ID" value="NZ_AP028654.1"/>
</dbReference>
<dbReference type="AlphaFoldDB" id="A0AAU9E405"/>
<dbReference type="KEGG" id="hprf:HLPR_16500"/>
<evidence type="ECO:0008006" key="3">
    <source>
        <dbReference type="Google" id="ProtNLM"/>
    </source>
</evidence>
<protein>
    <recommendedName>
        <fullName evidence="3">Bacteriocin</fullName>
    </recommendedName>
</protein>
<accession>A0AAU9E405</accession>
<evidence type="ECO:0000313" key="1">
    <source>
        <dbReference type="EMBL" id="BEP29319.1"/>
    </source>
</evidence>